<dbReference type="OrthoDB" id="9787658at2"/>
<organism evidence="4 5">
    <name type="scientific">Aeromonas cavernicola</name>
    <dbReference type="NCBI Taxonomy" id="1006623"/>
    <lineage>
        <taxon>Bacteria</taxon>
        <taxon>Pseudomonadati</taxon>
        <taxon>Pseudomonadota</taxon>
        <taxon>Gammaproteobacteria</taxon>
        <taxon>Aeromonadales</taxon>
        <taxon>Aeromonadaceae</taxon>
        <taxon>Aeromonas</taxon>
    </lineage>
</organism>
<keyword evidence="4" id="KW-0012">Acyltransferase</keyword>
<keyword evidence="5" id="KW-1185">Reference proteome</keyword>
<dbReference type="InterPro" id="IPR042099">
    <property type="entry name" value="ANL_N_sf"/>
</dbReference>
<keyword evidence="4" id="KW-0808">Transferase</keyword>
<dbReference type="SUPFAM" id="SSF69593">
    <property type="entry name" value="Glycerol-3-phosphate (1)-acyltransferase"/>
    <property type="match status" value="1"/>
</dbReference>
<dbReference type="EMBL" id="PGGC01000116">
    <property type="protein sequence ID" value="PJG58351.1"/>
    <property type="molecule type" value="Genomic_DNA"/>
</dbReference>
<dbReference type="InterPro" id="IPR000873">
    <property type="entry name" value="AMP-dep_synth/lig_dom"/>
</dbReference>
<proteinExistence type="inferred from homology"/>
<feature type="domain" description="Phospholipid/glycerol acyltransferase" evidence="3">
    <location>
        <begin position="33"/>
        <end position="143"/>
    </location>
</feature>
<dbReference type="CDD" id="cd07989">
    <property type="entry name" value="LPLAT_AGPAT-like"/>
    <property type="match status" value="1"/>
</dbReference>
<dbReference type="PANTHER" id="PTHR43201">
    <property type="entry name" value="ACYL-COA SYNTHETASE"/>
    <property type="match status" value="1"/>
</dbReference>
<evidence type="ECO:0000313" key="4">
    <source>
        <dbReference type="EMBL" id="PJG58351.1"/>
    </source>
</evidence>
<dbReference type="GO" id="GO:0031956">
    <property type="term" value="F:medium-chain fatty acid-CoA ligase activity"/>
    <property type="evidence" value="ECO:0007669"/>
    <property type="project" value="TreeGrafter"/>
</dbReference>
<keyword evidence="2 4" id="KW-0436">Ligase</keyword>
<dbReference type="Gene3D" id="3.30.300.30">
    <property type="match status" value="1"/>
</dbReference>
<dbReference type="NCBIfam" id="NF005959">
    <property type="entry name" value="PRK08043.1"/>
    <property type="match status" value="1"/>
</dbReference>
<accession>A0A2H9U2V3</accession>
<dbReference type="GO" id="GO:0016746">
    <property type="term" value="F:acyltransferase activity"/>
    <property type="evidence" value="ECO:0007669"/>
    <property type="project" value="UniProtKB-KW"/>
</dbReference>
<dbReference type="InterPro" id="IPR045851">
    <property type="entry name" value="AMP-bd_C_sf"/>
</dbReference>
<dbReference type="SMART" id="SM00563">
    <property type="entry name" value="PlsC"/>
    <property type="match status" value="1"/>
</dbReference>
<comment type="caution">
    <text evidence="4">The sequence shown here is derived from an EMBL/GenBank/DDBJ whole genome shotgun (WGS) entry which is preliminary data.</text>
</comment>
<dbReference type="Proteomes" id="UP000235861">
    <property type="component" value="Unassembled WGS sequence"/>
</dbReference>
<dbReference type="Gene3D" id="3.40.50.12780">
    <property type="entry name" value="N-terminal domain of ligase-like"/>
    <property type="match status" value="1"/>
</dbReference>
<dbReference type="GO" id="GO:0006631">
    <property type="term" value="P:fatty acid metabolic process"/>
    <property type="evidence" value="ECO:0007669"/>
    <property type="project" value="TreeGrafter"/>
</dbReference>
<sequence>MRRWFIWVLRQLFRQLFRVELRGDWHVLQQPKVLVVANHESFIDGVLLALFMPARPVFVVHTGIAEHWLFKRLLVLVDYLAVAPTSPMAIKQVVRLVESGRPVVIFPEGRITVTGSLMKIYNGPAFVAAKTGATLLPVHLDGPGRTVFSRLQGHPQRSWFPKMRITVMPGERIEMPTEATSQARREQAGETLRRIMQNMQFASRPRGTLYQALEGAAQRCGRRYRLLEDMRQVELSYGDILKMTLALGRICSKITVPSERFGVLLPNLAATVGVMIGAGAFGRVPAMLNYTAGRQGIESACAVADIKVILTSRAFIETARLGEVIAALDGRFQIHYLEDLRAQLTGKDKLWLLSALMMPSWLRQRGWLPAANPNAPAVTLFTSGSEGVPKGVVLTHRQLLANLTQVQAVIDFSATDKFMNALPVFHAFGLTAGTLLPLITGTKLFLYPSPLHYKVIPEVVYDRNCSVLFGTSTFLGQYAKHAHPYDFFRVRYVVAGAEKLASTVRDLWFEKFGIRILEGYGATETAPVLAVNTPMAYRSGSVGQFLPGIEWQLESVPGIERGGILHVRGPNVMAGYLRITAPGVLEPTASELGAGWYNTGDIVEVDHDGFVHIQGRLKRFAKIAGEMVSLEVVEKLAALACPAGQHAASSRPDESKGEALVLFSTVSVTAEQLNRCAKEQGFPSLAVPRDLRVMAALPLLGTGKTDYLTLKTLAATSGE</sequence>
<evidence type="ECO:0000313" key="5">
    <source>
        <dbReference type="Proteomes" id="UP000235861"/>
    </source>
</evidence>
<dbReference type="PANTHER" id="PTHR43201:SF5">
    <property type="entry name" value="MEDIUM-CHAIN ACYL-COA LIGASE ACSF2, MITOCHONDRIAL"/>
    <property type="match status" value="1"/>
</dbReference>
<dbReference type="SUPFAM" id="SSF56801">
    <property type="entry name" value="Acetyl-CoA synthetase-like"/>
    <property type="match status" value="1"/>
</dbReference>
<dbReference type="InterPro" id="IPR002123">
    <property type="entry name" value="Plipid/glycerol_acylTrfase"/>
</dbReference>
<dbReference type="AlphaFoldDB" id="A0A2H9U2V3"/>
<name>A0A2H9U2V3_9GAMM</name>
<evidence type="ECO:0000256" key="2">
    <source>
        <dbReference type="ARBA" id="ARBA00022598"/>
    </source>
</evidence>
<dbReference type="RefSeq" id="WP_100294549.1">
    <property type="nucleotide sequence ID" value="NZ_PGGC01000116.1"/>
</dbReference>
<evidence type="ECO:0000256" key="1">
    <source>
        <dbReference type="ARBA" id="ARBA00006432"/>
    </source>
</evidence>
<comment type="similarity">
    <text evidence="1">Belongs to the ATP-dependent AMP-binding enzyme family.</text>
</comment>
<reference evidence="4 5" key="1">
    <citation type="submission" date="2017-11" db="EMBL/GenBank/DDBJ databases">
        <title>Draft genome sequence of environmental isolate Aeromonas cavernicola sp. nov. MDC 2508.</title>
        <authorList>
            <person name="Colston S.M."/>
            <person name="Navarro A."/>
            <person name="Martinez-Murcia A.J."/>
            <person name="Graf J."/>
        </authorList>
    </citation>
    <scope>NUCLEOTIDE SEQUENCE [LARGE SCALE GENOMIC DNA]</scope>
    <source>
        <strain evidence="4 5">MDC 2508</strain>
    </source>
</reference>
<dbReference type="Pfam" id="PF00501">
    <property type="entry name" value="AMP-binding"/>
    <property type="match status" value="1"/>
</dbReference>
<gene>
    <name evidence="4" type="ORF">CUC53_13000</name>
</gene>
<evidence type="ECO:0000259" key="3">
    <source>
        <dbReference type="SMART" id="SM00563"/>
    </source>
</evidence>
<protein>
    <submittedName>
        <fullName evidence="4">Bifunctional acyl-ACP--phospholipid O-acyltransferase/long-chain-fatty-acid--ACP ligase</fullName>
    </submittedName>
</protein>
<dbReference type="Pfam" id="PF01553">
    <property type="entry name" value="Acyltransferase"/>
    <property type="match status" value="1"/>
</dbReference>